<accession>A0A7J8FIU6</accession>
<dbReference type="AlphaFoldDB" id="A0A7J8FIU6"/>
<gene>
    <name evidence="1" type="ORF">HJG63_011934</name>
</gene>
<evidence type="ECO:0000313" key="2">
    <source>
        <dbReference type="Proteomes" id="UP000593571"/>
    </source>
</evidence>
<protein>
    <submittedName>
        <fullName evidence="1">Uncharacterized protein</fullName>
    </submittedName>
</protein>
<name>A0A7J8FIU6_ROUAE</name>
<proteinExistence type="predicted"/>
<keyword evidence="2" id="KW-1185">Reference proteome</keyword>
<sequence length="129" mass="14678">MVNTLPNPDKRQRIYLFYGNGRTEGSLDGRTQSSTAHRKHTRPGYTVKMETPHLLPLLTSQNTGSPAGTSQAAEWKILFWGLGPARKERPKSGMTASPMKKPRQITLQQWISNEQVRGDVAPRNIWRYF</sequence>
<dbReference type="Proteomes" id="UP000593571">
    <property type="component" value="Unassembled WGS sequence"/>
</dbReference>
<organism evidence="1 2">
    <name type="scientific">Rousettus aegyptiacus</name>
    <name type="common">Egyptian fruit bat</name>
    <name type="synonym">Pteropus aegyptiacus</name>
    <dbReference type="NCBI Taxonomy" id="9407"/>
    <lineage>
        <taxon>Eukaryota</taxon>
        <taxon>Metazoa</taxon>
        <taxon>Chordata</taxon>
        <taxon>Craniata</taxon>
        <taxon>Vertebrata</taxon>
        <taxon>Euteleostomi</taxon>
        <taxon>Mammalia</taxon>
        <taxon>Eutheria</taxon>
        <taxon>Laurasiatheria</taxon>
        <taxon>Chiroptera</taxon>
        <taxon>Yinpterochiroptera</taxon>
        <taxon>Pteropodoidea</taxon>
        <taxon>Pteropodidae</taxon>
        <taxon>Rousettinae</taxon>
        <taxon>Rousettus</taxon>
    </lineage>
</organism>
<evidence type="ECO:0000313" key="1">
    <source>
        <dbReference type="EMBL" id="KAF6447481.1"/>
    </source>
</evidence>
<comment type="caution">
    <text evidence="1">The sequence shown here is derived from an EMBL/GenBank/DDBJ whole genome shotgun (WGS) entry which is preliminary data.</text>
</comment>
<reference evidence="1 2" key="1">
    <citation type="journal article" date="2020" name="Nature">
        <title>Six reference-quality genomes reveal evolution of bat adaptations.</title>
        <authorList>
            <person name="Jebb D."/>
            <person name="Huang Z."/>
            <person name="Pippel M."/>
            <person name="Hughes G.M."/>
            <person name="Lavrichenko K."/>
            <person name="Devanna P."/>
            <person name="Winkler S."/>
            <person name="Jermiin L.S."/>
            <person name="Skirmuntt E.C."/>
            <person name="Katzourakis A."/>
            <person name="Burkitt-Gray L."/>
            <person name="Ray D.A."/>
            <person name="Sullivan K.A.M."/>
            <person name="Roscito J.G."/>
            <person name="Kirilenko B.M."/>
            <person name="Davalos L.M."/>
            <person name="Corthals A.P."/>
            <person name="Power M.L."/>
            <person name="Jones G."/>
            <person name="Ransome R.D."/>
            <person name="Dechmann D.K.N."/>
            <person name="Locatelli A.G."/>
            <person name="Puechmaille S.J."/>
            <person name="Fedrigo O."/>
            <person name="Jarvis E.D."/>
            <person name="Hiller M."/>
            <person name="Vernes S.C."/>
            <person name="Myers E.W."/>
            <person name="Teeling E.C."/>
        </authorList>
    </citation>
    <scope>NUCLEOTIDE SEQUENCE [LARGE SCALE GENOMIC DNA]</scope>
    <source>
        <strain evidence="1">MRouAeg1</strain>
        <tissue evidence="1">Muscle</tissue>
    </source>
</reference>
<dbReference type="EMBL" id="JACASE010000007">
    <property type="protein sequence ID" value="KAF6447481.1"/>
    <property type="molecule type" value="Genomic_DNA"/>
</dbReference>